<feature type="transmembrane region" description="Helical" evidence="1">
    <location>
        <begin position="32"/>
        <end position="51"/>
    </location>
</feature>
<reference evidence="2 3" key="1">
    <citation type="journal article" date="2015" name="Sci. Rep.">
        <title>The power of single molecule real-time sequencing technology in the de novo assembly of a eukaryotic genome.</title>
        <authorList>
            <person name="Sakai H."/>
            <person name="Naito K."/>
            <person name="Ogiso-Tanaka E."/>
            <person name="Takahashi Y."/>
            <person name="Iseki K."/>
            <person name="Muto C."/>
            <person name="Satou K."/>
            <person name="Teruya K."/>
            <person name="Shiroma A."/>
            <person name="Shimoji M."/>
            <person name="Hirano T."/>
            <person name="Itoh T."/>
            <person name="Kaga A."/>
            <person name="Tomooka N."/>
        </authorList>
    </citation>
    <scope>NUCLEOTIDE SEQUENCE [LARGE SCALE GENOMIC DNA]</scope>
    <source>
        <strain evidence="3">cv. Shumari</strain>
    </source>
</reference>
<protein>
    <submittedName>
        <fullName evidence="2">Uncharacterized protein</fullName>
    </submittedName>
</protein>
<accession>A0A0S3RZQ8</accession>
<dbReference type="EMBL" id="AP015037">
    <property type="protein sequence ID" value="BAT86068.1"/>
    <property type="molecule type" value="Genomic_DNA"/>
</dbReference>
<keyword evidence="1" id="KW-1133">Transmembrane helix</keyword>
<keyword evidence="1" id="KW-0812">Transmembrane</keyword>
<proteinExistence type="predicted"/>
<keyword evidence="1" id="KW-0472">Membrane</keyword>
<dbReference type="AlphaFoldDB" id="A0A0S3RZQ8"/>
<evidence type="ECO:0000313" key="3">
    <source>
        <dbReference type="Proteomes" id="UP000291084"/>
    </source>
</evidence>
<organism evidence="2 3">
    <name type="scientific">Vigna angularis var. angularis</name>
    <dbReference type="NCBI Taxonomy" id="157739"/>
    <lineage>
        <taxon>Eukaryota</taxon>
        <taxon>Viridiplantae</taxon>
        <taxon>Streptophyta</taxon>
        <taxon>Embryophyta</taxon>
        <taxon>Tracheophyta</taxon>
        <taxon>Spermatophyta</taxon>
        <taxon>Magnoliopsida</taxon>
        <taxon>eudicotyledons</taxon>
        <taxon>Gunneridae</taxon>
        <taxon>Pentapetalae</taxon>
        <taxon>rosids</taxon>
        <taxon>fabids</taxon>
        <taxon>Fabales</taxon>
        <taxon>Fabaceae</taxon>
        <taxon>Papilionoideae</taxon>
        <taxon>50 kb inversion clade</taxon>
        <taxon>NPAAA clade</taxon>
        <taxon>indigoferoid/millettioid clade</taxon>
        <taxon>Phaseoleae</taxon>
        <taxon>Vigna</taxon>
    </lineage>
</organism>
<name>A0A0S3RZQ8_PHAAN</name>
<keyword evidence="3" id="KW-1185">Reference proteome</keyword>
<evidence type="ECO:0000313" key="2">
    <source>
        <dbReference type="EMBL" id="BAT86068.1"/>
    </source>
</evidence>
<evidence type="ECO:0000256" key="1">
    <source>
        <dbReference type="SAM" id="Phobius"/>
    </source>
</evidence>
<feature type="non-terminal residue" evidence="2">
    <location>
        <position position="1"/>
    </location>
</feature>
<gene>
    <name evidence="2" type="primary">Vigan.04G368400</name>
    <name evidence="2" type="ORF">VIGAN_04368400</name>
</gene>
<sequence length="69" mass="7685">SAAYNFALSSPPTSPVFSFFFLSSTMIRTKPFGAFNAFGIFIDLVIPEILFPKMKTNLSSLIFCSDKHQ</sequence>
<dbReference type="Proteomes" id="UP000291084">
    <property type="component" value="Chromosome 4"/>
</dbReference>